<feature type="region of interest" description="Disordered" evidence="1">
    <location>
        <begin position="238"/>
        <end position="437"/>
    </location>
</feature>
<evidence type="ECO:0000256" key="1">
    <source>
        <dbReference type="SAM" id="MobiDB-lite"/>
    </source>
</evidence>
<feature type="compositionally biased region" description="Polar residues" evidence="1">
    <location>
        <begin position="421"/>
        <end position="436"/>
    </location>
</feature>
<feature type="compositionally biased region" description="Low complexity" evidence="1">
    <location>
        <begin position="403"/>
        <end position="420"/>
    </location>
</feature>
<organism evidence="3 4">
    <name type="scientific">Vicia faba</name>
    <name type="common">Broad bean</name>
    <name type="synonym">Faba vulgaris</name>
    <dbReference type="NCBI Taxonomy" id="3906"/>
    <lineage>
        <taxon>Eukaryota</taxon>
        <taxon>Viridiplantae</taxon>
        <taxon>Streptophyta</taxon>
        <taxon>Embryophyta</taxon>
        <taxon>Tracheophyta</taxon>
        <taxon>Spermatophyta</taxon>
        <taxon>Magnoliopsida</taxon>
        <taxon>eudicotyledons</taxon>
        <taxon>Gunneridae</taxon>
        <taxon>Pentapetalae</taxon>
        <taxon>rosids</taxon>
        <taxon>fabids</taxon>
        <taxon>Fabales</taxon>
        <taxon>Fabaceae</taxon>
        <taxon>Papilionoideae</taxon>
        <taxon>50 kb inversion clade</taxon>
        <taxon>NPAAA clade</taxon>
        <taxon>Hologalegina</taxon>
        <taxon>IRL clade</taxon>
        <taxon>Fabeae</taxon>
        <taxon>Vicia</taxon>
    </lineage>
</organism>
<dbReference type="PANTHER" id="PTHR33349">
    <property type="entry name" value="EMB|CAB62594.1"/>
    <property type="match status" value="1"/>
</dbReference>
<gene>
    <name evidence="3" type="ORF">VFH_U091800</name>
</gene>
<feature type="region of interest" description="Disordered" evidence="1">
    <location>
        <begin position="133"/>
        <end position="167"/>
    </location>
</feature>
<reference evidence="3 4" key="1">
    <citation type="submission" date="2023-01" db="EMBL/GenBank/DDBJ databases">
        <authorList>
            <person name="Kreplak J."/>
        </authorList>
    </citation>
    <scope>NUCLEOTIDE SEQUENCE [LARGE SCALE GENOMIC DNA]</scope>
</reference>
<feature type="domain" description="Calmodulin-binding" evidence="2">
    <location>
        <begin position="501"/>
        <end position="618"/>
    </location>
</feature>
<dbReference type="Proteomes" id="UP001157006">
    <property type="component" value="Unassembled WGS sequence"/>
</dbReference>
<keyword evidence="4" id="KW-1185">Reference proteome</keyword>
<dbReference type="InterPro" id="IPR012417">
    <property type="entry name" value="CaM-bd_dom_pln"/>
</dbReference>
<evidence type="ECO:0000259" key="2">
    <source>
        <dbReference type="SMART" id="SM01054"/>
    </source>
</evidence>
<sequence>MAEEIITVNQVEYEMIEPEDVDGKANPNEGFIITKGEEITDNQVESEMIEPEDVDEKDNPREGLTITKPEEITVNQVEFEMIEPEDVDEKENSNEGLTITKGPHMILSRYRRERRSSCHDFCKYGIQHSDEEKPWKTTKKMRERKTNVTSLEGTDKSGRSSKLGDPNYRVDIKEVITNEKTDISEKSSTPFEEADVFVHNNSDIVQESSEASSSLHVKECSKTHRKWEIVKNKCAFGSSSRKETAIQSNQKIKSSGGGKDKSSASNFLLSSKQNVKKSSSSSYTAKNLKRVSSQKNHENGEGKHELANNDNLPEKILHAIEPNSENLSEEPTLACDATKPPSPSLSLSSSKDKSLKRTSKKTGKPVMSASSRKGLRHAGHGTLTHQSSGNKFKTNIQLKTHNVSRPPSVLSSVSSSNTSLKKQNGVTSKPNKTGHVNQGEHLKVGYKIRPKMSTIVGGANKAIPSRKLTFRRGKVIETQPQSNNIARRLKFKPVRLLGDDARRDINSTRKRIMTNKEVDGGELNAANVKTEKIDLKHQTMERGKNRNFARKVSGVDRSKVSGSKSGSEEIVLRHQNVEARKQNTGLYNNVIEETASKLAGLRKSKVKALVGAFETVISLDSPREAATAEASAVC</sequence>
<name>A0AAV0YFK5_VICFA</name>
<feature type="compositionally biased region" description="Polar residues" evidence="1">
    <location>
        <begin position="383"/>
        <end position="401"/>
    </location>
</feature>
<comment type="caution">
    <text evidence="3">The sequence shown here is derived from an EMBL/GenBank/DDBJ whole genome shotgun (WGS) entry which is preliminary data.</text>
</comment>
<dbReference type="SMART" id="SM01054">
    <property type="entry name" value="CaM_binding"/>
    <property type="match status" value="1"/>
</dbReference>
<feature type="compositionally biased region" description="Low complexity" evidence="1">
    <location>
        <begin position="270"/>
        <end position="282"/>
    </location>
</feature>
<evidence type="ECO:0000313" key="3">
    <source>
        <dbReference type="EMBL" id="CAI8584770.1"/>
    </source>
</evidence>
<dbReference type="PANTHER" id="PTHR33349:SF41">
    <property type="entry name" value="EMB|CAB62594.1"/>
    <property type="match status" value="1"/>
</dbReference>
<dbReference type="Pfam" id="PF07839">
    <property type="entry name" value="CaM_binding"/>
    <property type="match status" value="1"/>
</dbReference>
<dbReference type="AlphaFoldDB" id="A0AAV0YFK5"/>
<dbReference type="EMBL" id="CATIWC010002347">
    <property type="protein sequence ID" value="CAI8584770.1"/>
    <property type="molecule type" value="Genomic_DNA"/>
</dbReference>
<proteinExistence type="predicted"/>
<accession>A0AAV0YFK5</accession>
<evidence type="ECO:0000313" key="4">
    <source>
        <dbReference type="Proteomes" id="UP001157006"/>
    </source>
</evidence>
<feature type="compositionally biased region" description="Basic and acidic residues" evidence="1">
    <location>
        <begin position="295"/>
        <end position="318"/>
    </location>
</feature>
<dbReference type="GO" id="GO:0005516">
    <property type="term" value="F:calmodulin binding"/>
    <property type="evidence" value="ECO:0007669"/>
    <property type="project" value="InterPro"/>
</dbReference>
<feature type="region of interest" description="Disordered" evidence="1">
    <location>
        <begin position="34"/>
        <end position="66"/>
    </location>
</feature>
<protein>
    <recommendedName>
        <fullName evidence="2">Calmodulin-binding domain-containing protein</fullName>
    </recommendedName>
</protein>
<feature type="compositionally biased region" description="Acidic residues" evidence="1">
    <location>
        <begin position="47"/>
        <end position="56"/>
    </location>
</feature>